<dbReference type="EMBL" id="CAJVQB010028462">
    <property type="protein sequence ID" value="CAG8812447.1"/>
    <property type="molecule type" value="Genomic_DNA"/>
</dbReference>
<evidence type="ECO:0000313" key="2">
    <source>
        <dbReference type="Proteomes" id="UP000789901"/>
    </source>
</evidence>
<dbReference type="Proteomes" id="UP000789901">
    <property type="component" value="Unassembled WGS sequence"/>
</dbReference>
<dbReference type="InterPro" id="IPR009003">
    <property type="entry name" value="Peptidase_S1_PA"/>
</dbReference>
<name>A0ABN7W2A6_GIGMA</name>
<dbReference type="CDD" id="cd21112">
    <property type="entry name" value="alphaLP-like"/>
    <property type="match status" value="1"/>
</dbReference>
<reference evidence="1 2" key="1">
    <citation type="submission" date="2021-06" db="EMBL/GenBank/DDBJ databases">
        <authorList>
            <person name="Kallberg Y."/>
            <person name="Tangrot J."/>
            <person name="Rosling A."/>
        </authorList>
    </citation>
    <scope>NUCLEOTIDE SEQUENCE [LARGE SCALE GENOMIC DNA]</scope>
    <source>
        <strain evidence="1 2">120-4 pot B 10/14</strain>
    </source>
</reference>
<proteinExistence type="predicted"/>
<comment type="caution">
    <text evidence="1">The sequence shown here is derived from an EMBL/GenBank/DDBJ whole genome shotgun (WGS) entry which is preliminary data.</text>
</comment>
<feature type="non-terminal residue" evidence="1">
    <location>
        <position position="1"/>
    </location>
</feature>
<dbReference type="InterPro" id="IPR043504">
    <property type="entry name" value="Peptidase_S1_PA_chymotrypsin"/>
</dbReference>
<dbReference type="SUPFAM" id="SSF50494">
    <property type="entry name" value="Trypsin-like serine proteases"/>
    <property type="match status" value="1"/>
</dbReference>
<keyword evidence="2" id="KW-1185">Reference proteome</keyword>
<dbReference type="Gene3D" id="2.40.10.10">
    <property type="entry name" value="Trypsin-like serine proteases"/>
    <property type="match status" value="2"/>
</dbReference>
<evidence type="ECO:0000313" key="1">
    <source>
        <dbReference type="EMBL" id="CAG8812447.1"/>
    </source>
</evidence>
<sequence length="389" mass="42870">NLTACGLYEPLARYLNVSESEVPKLLSNQKILTEGNRILTPLLNSSIFGGSYTDIKTNKININIVDMSKQGIITNNTAMKPYLNLLLFVQVNNSFDQLNSTFDQLNILAKQYNATNYTLGIENDVNNIVIYLSNADDARNQEFIDHAKKLTPPPIIEYPGDNKKEVMFNSFNSSNLMPRQTIDNRLLGGDGIRTLNNLGTAGFWVRAAGREFLATAGHNARSENVEFYDMPSEGEDNTLIGPMIIRDISGLDRGYIMKTNRKVLASPMIRNWGNDEFPELEIMAVTDPDTEGMPICKAGFTTGATCGKITGVVDTLTRERDGRVVKNVVFSDMECQGGDSGSPVYAYLDELNPTVLLVGLVFGQTGGLCIFHPVNAILLPAMQVITNYS</sequence>
<accession>A0ABN7W2A6</accession>
<gene>
    <name evidence="1" type="ORF">GMARGA_LOCUS25571</name>
</gene>
<organism evidence="1 2">
    <name type="scientific">Gigaspora margarita</name>
    <dbReference type="NCBI Taxonomy" id="4874"/>
    <lineage>
        <taxon>Eukaryota</taxon>
        <taxon>Fungi</taxon>
        <taxon>Fungi incertae sedis</taxon>
        <taxon>Mucoromycota</taxon>
        <taxon>Glomeromycotina</taxon>
        <taxon>Glomeromycetes</taxon>
        <taxon>Diversisporales</taxon>
        <taxon>Gigasporaceae</taxon>
        <taxon>Gigaspora</taxon>
    </lineage>
</organism>
<protein>
    <submittedName>
        <fullName evidence="1">17369_t:CDS:1</fullName>
    </submittedName>
</protein>